<evidence type="ECO:0000313" key="2">
    <source>
        <dbReference type="EMBL" id="MBK8524667.1"/>
    </source>
</evidence>
<dbReference type="Pfam" id="PF13274">
    <property type="entry name" value="SocA_Panacea"/>
    <property type="match status" value="1"/>
</dbReference>
<dbReference type="InterPro" id="IPR025272">
    <property type="entry name" value="SocA_Panacea"/>
</dbReference>
<proteinExistence type="predicted"/>
<evidence type="ECO:0000259" key="1">
    <source>
        <dbReference type="Pfam" id="PF13274"/>
    </source>
</evidence>
<accession>A0A9D7PSG0</accession>
<dbReference type="Proteomes" id="UP000886689">
    <property type="component" value="Unassembled WGS sequence"/>
</dbReference>
<evidence type="ECO:0000313" key="3">
    <source>
        <dbReference type="Proteomes" id="UP000886689"/>
    </source>
</evidence>
<dbReference type="AlphaFoldDB" id="A0A9D7PSG0"/>
<reference evidence="2" key="1">
    <citation type="submission" date="2020-10" db="EMBL/GenBank/DDBJ databases">
        <title>Connecting structure to function with the recovery of over 1000 high-quality activated sludge metagenome-assembled genomes encoding full-length rRNA genes using long-read sequencing.</title>
        <authorList>
            <person name="Singleton C.M."/>
            <person name="Petriglieri F."/>
            <person name="Kristensen J.M."/>
            <person name="Kirkegaard R.H."/>
            <person name="Michaelsen T.Y."/>
            <person name="Andersen M.H."/>
            <person name="Karst S.M."/>
            <person name="Dueholm M.S."/>
            <person name="Nielsen P.H."/>
            <person name="Albertsen M."/>
        </authorList>
    </citation>
    <scope>NUCLEOTIDE SEQUENCE</scope>
    <source>
        <strain evidence="2">Hirt_18-Q3-R61-65_BATAC.395</strain>
    </source>
</reference>
<name>A0A9D7PSG0_9PROT</name>
<gene>
    <name evidence="2" type="ORF">IPL58_11545</name>
</gene>
<organism evidence="2 3">
    <name type="scientific">Candidatus Proximibacter danicus</name>
    <dbReference type="NCBI Taxonomy" id="2954365"/>
    <lineage>
        <taxon>Bacteria</taxon>
        <taxon>Pseudomonadati</taxon>
        <taxon>Pseudomonadota</taxon>
        <taxon>Betaproteobacteria</taxon>
        <taxon>Candidatus Proximibacter</taxon>
    </lineage>
</organism>
<sequence>MLVSHEREKMINAIIYFANHTRHLGKIKLFKLLYLLDFEHFSQTGRSVTGLDYRAWKFGPVPVALEQEWEEPEADMAQAIRIEPERVIDYVRETVAAQTEFDDSHFSNRELRIMAGLADQYREELSHRMIDVTHAENGAWARVWNGGRGFDQPIDYAMSLRDDDPHRATILEFAREHQALVQTNQTTRG</sequence>
<feature type="domain" description="Antitoxin SocA-like Panacea" evidence="1">
    <location>
        <begin position="29"/>
        <end position="140"/>
    </location>
</feature>
<protein>
    <submittedName>
        <fullName evidence="2">SocA family protein</fullName>
    </submittedName>
</protein>
<comment type="caution">
    <text evidence="2">The sequence shown here is derived from an EMBL/GenBank/DDBJ whole genome shotgun (WGS) entry which is preliminary data.</text>
</comment>
<dbReference type="EMBL" id="JADJUC010000012">
    <property type="protein sequence ID" value="MBK8524667.1"/>
    <property type="molecule type" value="Genomic_DNA"/>
</dbReference>